<dbReference type="Pfam" id="PF00646">
    <property type="entry name" value="F-box"/>
    <property type="match status" value="1"/>
</dbReference>
<gene>
    <name evidence="2" type="primary">Cnig_chr_IV.g12777</name>
    <name evidence="2" type="ORF">B9Z55_012777</name>
</gene>
<accession>A0A2G5TYS3</accession>
<proteinExistence type="predicted"/>
<reference evidence="3" key="1">
    <citation type="submission" date="2017-10" db="EMBL/GenBank/DDBJ databases">
        <title>Rapid genome shrinkage in a self-fertile nematode reveals novel sperm competition proteins.</title>
        <authorList>
            <person name="Yin D."/>
            <person name="Schwarz E.M."/>
            <person name="Thomas C.G."/>
            <person name="Felde R.L."/>
            <person name="Korf I.F."/>
            <person name="Cutter A.D."/>
            <person name="Schartner C.M."/>
            <person name="Ralston E.J."/>
            <person name="Meyer B.J."/>
            <person name="Haag E.S."/>
        </authorList>
    </citation>
    <scope>NUCLEOTIDE SEQUENCE [LARGE SCALE GENOMIC DNA]</scope>
    <source>
        <strain evidence="3">JU1422</strain>
    </source>
</reference>
<dbReference type="OrthoDB" id="5784581at2759"/>
<dbReference type="EMBL" id="PDUG01000004">
    <property type="protein sequence ID" value="PIC32455.1"/>
    <property type="molecule type" value="Genomic_DNA"/>
</dbReference>
<dbReference type="PANTHER" id="PTHR31006:SF3">
    <property type="entry name" value="F-BOX DOMAIN-CONTAINING PROTEIN-RELATED"/>
    <property type="match status" value="1"/>
</dbReference>
<dbReference type="PANTHER" id="PTHR31006">
    <property type="entry name" value="F-BOX DOMAIN-CONTAINING PROTEIN-RELATED-RELATED"/>
    <property type="match status" value="1"/>
</dbReference>
<dbReference type="InterPro" id="IPR001810">
    <property type="entry name" value="F-box_dom"/>
</dbReference>
<keyword evidence="3" id="KW-1185">Reference proteome</keyword>
<evidence type="ECO:0000259" key="1">
    <source>
        <dbReference type="Pfam" id="PF00646"/>
    </source>
</evidence>
<sequence length="317" mass="36904">MSSDSENSFEIPEKLSIDPIYKTNWCDMSAEIKRECIGKMEFKERLSLRCTAKAERSLIDSQKIKFHKGEFWAESDDRFDAVLYSENGNKFSKCLDGGPKTLANKAFEFVKYIWKVGVFENLQISFFVPVYEAKLKDYTGEISAKNVYLEYCDADMVLSIIQKLNDDVESIMTNPGLGGLPDIDSDEFLAIPQIQNVPYWHIANYSKTNSLHKVAQMWIDKNSKIGSTFQVYTFDDGSFQEFLEHCKDRIVSKSKKRVRIRTNNPDRHILLERGFVRIEGAPQYFRLMVIHSEMEESKYDNNCKAWIRKIDPEYYNV</sequence>
<name>A0A2G5TYS3_9PELO</name>
<evidence type="ECO:0000313" key="2">
    <source>
        <dbReference type="EMBL" id="PIC32455.1"/>
    </source>
</evidence>
<dbReference type="AlphaFoldDB" id="A0A2G5TYS3"/>
<evidence type="ECO:0000313" key="3">
    <source>
        <dbReference type="Proteomes" id="UP000230233"/>
    </source>
</evidence>
<organism evidence="2 3">
    <name type="scientific">Caenorhabditis nigoni</name>
    <dbReference type="NCBI Taxonomy" id="1611254"/>
    <lineage>
        <taxon>Eukaryota</taxon>
        <taxon>Metazoa</taxon>
        <taxon>Ecdysozoa</taxon>
        <taxon>Nematoda</taxon>
        <taxon>Chromadorea</taxon>
        <taxon>Rhabditida</taxon>
        <taxon>Rhabditina</taxon>
        <taxon>Rhabditomorpha</taxon>
        <taxon>Rhabditoidea</taxon>
        <taxon>Rhabditidae</taxon>
        <taxon>Peloderinae</taxon>
        <taxon>Caenorhabditis</taxon>
    </lineage>
</organism>
<protein>
    <recommendedName>
        <fullName evidence="1">F-box domain-containing protein</fullName>
    </recommendedName>
</protein>
<comment type="caution">
    <text evidence="2">The sequence shown here is derived from an EMBL/GenBank/DDBJ whole genome shotgun (WGS) entry which is preliminary data.</text>
</comment>
<dbReference type="Proteomes" id="UP000230233">
    <property type="component" value="Chromosome IV"/>
</dbReference>
<feature type="domain" description="F-box" evidence="1">
    <location>
        <begin position="25"/>
        <end position="66"/>
    </location>
</feature>
<dbReference type="InterPro" id="IPR042317">
    <property type="entry name" value="She-1-like"/>
</dbReference>